<evidence type="ECO:0000313" key="2">
    <source>
        <dbReference type="EMBL" id="MCA6064277.1"/>
    </source>
</evidence>
<keyword evidence="1" id="KW-1133">Transmembrane helix</keyword>
<proteinExistence type="predicted"/>
<evidence type="ECO:0000313" key="3">
    <source>
        <dbReference type="Proteomes" id="UP000714380"/>
    </source>
</evidence>
<keyword evidence="1" id="KW-0472">Membrane</keyword>
<keyword evidence="1" id="KW-0812">Transmembrane</keyword>
<comment type="caution">
    <text evidence="2">The sequence shown here is derived from an EMBL/GenBank/DDBJ whole genome shotgun (WGS) entry which is preliminary data.</text>
</comment>
<keyword evidence="3" id="KW-1185">Reference proteome</keyword>
<sequence>MPRQDEEETLTEAQRLSALEEMVSTNRLVLLIMAALAVVAISAAVTLTIVNLIQPDVVYVDKKEFAKLEREVGILKDAAISYEKSLIKARELLETSNSSTFKALMLEQEQSHQRYLETLKQGMRDLARMVPGSRTWLDIYNEQLDDVMQESRARANRLSRIQTSQLPQAETYALPDLLEPVKVIKE</sequence>
<organism evidence="2 3">
    <name type="scientific">Thalassolituus marinus</name>
    <dbReference type="NCBI Taxonomy" id="671053"/>
    <lineage>
        <taxon>Bacteria</taxon>
        <taxon>Pseudomonadati</taxon>
        <taxon>Pseudomonadota</taxon>
        <taxon>Gammaproteobacteria</taxon>
        <taxon>Oceanospirillales</taxon>
        <taxon>Oceanospirillaceae</taxon>
        <taxon>Thalassolituus</taxon>
    </lineage>
</organism>
<reference evidence="2 3" key="1">
    <citation type="submission" date="2020-12" db="EMBL/GenBank/DDBJ databases">
        <title>Novel Thalassolituus-related marine hydrocarbonoclastic bacteria mediated algae-derived hydrocarbons mineralization in twilight zone of the northern South China Sea.</title>
        <authorList>
            <person name="Dong C."/>
        </authorList>
    </citation>
    <scope>NUCLEOTIDE SEQUENCE [LARGE SCALE GENOMIC DNA]</scope>
    <source>
        <strain evidence="2 3">IMCC1826</strain>
    </source>
</reference>
<gene>
    <name evidence="2" type="ORF">I9W95_11730</name>
</gene>
<protein>
    <submittedName>
        <fullName evidence="2">Uncharacterized protein</fullName>
    </submittedName>
</protein>
<name>A0ABS7ZSZ7_9GAMM</name>
<feature type="transmembrane region" description="Helical" evidence="1">
    <location>
        <begin position="28"/>
        <end position="53"/>
    </location>
</feature>
<dbReference type="RefSeq" id="WP_225675098.1">
    <property type="nucleotide sequence ID" value="NZ_JAEDAH010000059.1"/>
</dbReference>
<dbReference type="EMBL" id="JAEDAH010000059">
    <property type="protein sequence ID" value="MCA6064277.1"/>
    <property type="molecule type" value="Genomic_DNA"/>
</dbReference>
<dbReference type="Proteomes" id="UP000714380">
    <property type="component" value="Unassembled WGS sequence"/>
</dbReference>
<evidence type="ECO:0000256" key="1">
    <source>
        <dbReference type="SAM" id="Phobius"/>
    </source>
</evidence>
<accession>A0ABS7ZSZ7</accession>